<keyword evidence="2" id="KW-1185">Reference proteome</keyword>
<protein>
    <submittedName>
        <fullName evidence="1">Uncharacterized protein</fullName>
    </submittedName>
</protein>
<organism evidence="1 2">
    <name type="scientific">Armadillidium nasatum</name>
    <dbReference type="NCBI Taxonomy" id="96803"/>
    <lineage>
        <taxon>Eukaryota</taxon>
        <taxon>Metazoa</taxon>
        <taxon>Ecdysozoa</taxon>
        <taxon>Arthropoda</taxon>
        <taxon>Crustacea</taxon>
        <taxon>Multicrustacea</taxon>
        <taxon>Malacostraca</taxon>
        <taxon>Eumalacostraca</taxon>
        <taxon>Peracarida</taxon>
        <taxon>Isopoda</taxon>
        <taxon>Oniscidea</taxon>
        <taxon>Crinocheta</taxon>
        <taxon>Armadillidiidae</taxon>
        <taxon>Armadillidium</taxon>
    </lineage>
</organism>
<gene>
    <name evidence="1" type="ORF">Anas_09879</name>
</gene>
<proteinExistence type="predicted"/>
<sequence>MANAASYRRRFRGVLEVGNADVVVSGEEKMWIRNGCPSINSIDLNLKLLISFLGPVVKDEVLKIMPFQKQTRTVTIFFLIKLTSNSKLKKLQGEPQLLKIDGSILIDKQIFPFYVTNKTKFLKKGYIYCSFSVRSNLTVSQKLIKCSNILTR</sequence>
<dbReference type="EMBL" id="SEYY01020816">
    <property type="protein sequence ID" value="KAB7496993.1"/>
    <property type="molecule type" value="Genomic_DNA"/>
</dbReference>
<accession>A0A5N5SS40</accession>
<evidence type="ECO:0000313" key="2">
    <source>
        <dbReference type="Proteomes" id="UP000326759"/>
    </source>
</evidence>
<comment type="caution">
    <text evidence="1">The sequence shown here is derived from an EMBL/GenBank/DDBJ whole genome shotgun (WGS) entry which is preliminary data.</text>
</comment>
<dbReference type="AlphaFoldDB" id="A0A5N5SS40"/>
<evidence type="ECO:0000313" key="1">
    <source>
        <dbReference type="EMBL" id="KAB7496993.1"/>
    </source>
</evidence>
<dbReference type="Proteomes" id="UP000326759">
    <property type="component" value="Unassembled WGS sequence"/>
</dbReference>
<reference evidence="1 2" key="1">
    <citation type="journal article" date="2019" name="PLoS Biol.">
        <title>Sex chromosomes control vertical transmission of feminizing Wolbachia symbionts in an isopod.</title>
        <authorList>
            <person name="Becking T."/>
            <person name="Chebbi M.A."/>
            <person name="Giraud I."/>
            <person name="Moumen B."/>
            <person name="Laverre T."/>
            <person name="Caubet Y."/>
            <person name="Peccoud J."/>
            <person name="Gilbert C."/>
            <person name="Cordaux R."/>
        </authorList>
    </citation>
    <scope>NUCLEOTIDE SEQUENCE [LARGE SCALE GENOMIC DNA]</scope>
    <source>
        <strain evidence="1">ANa2</strain>
        <tissue evidence="1">Whole body excluding digestive tract and cuticle</tissue>
    </source>
</reference>
<name>A0A5N5SS40_9CRUS</name>